<evidence type="ECO:0000259" key="1">
    <source>
        <dbReference type="Pfam" id="PF01548"/>
    </source>
</evidence>
<dbReference type="EMBL" id="CP022415">
    <property type="protein sequence ID" value="ASM73052.1"/>
    <property type="molecule type" value="Genomic_DNA"/>
</dbReference>
<gene>
    <name evidence="3" type="ORF">SULPSESMR1_02251</name>
</gene>
<dbReference type="NCBIfam" id="NF033542">
    <property type="entry name" value="transpos_IS110"/>
    <property type="match status" value="1"/>
</dbReference>
<evidence type="ECO:0000259" key="2">
    <source>
        <dbReference type="Pfam" id="PF02371"/>
    </source>
</evidence>
<keyword evidence="4" id="KW-1185">Reference proteome</keyword>
<evidence type="ECO:0000313" key="3">
    <source>
        <dbReference type="EMBL" id="ASM73052.1"/>
    </source>
</evidence>
<proteinExistence type="predicted"/>
<dbReference type="RefSeq" id="WP_198362787.1">
    <property type="nucleotide sequence ID" value="NZ_CP022415.1"/>
</dbReference>
<accession>A0A221K207</accession>
<protein>
    <submittedName>
        <fullName evidence="3">Transposase</fullName>
    </submittedName>
</protein>
<dbReference type="KEGG" id="spse:SULPSESMR1_02251"/>
<evidence type="ECO:0000313" key="4">
    <source>
        <dbReference type="Proteomes" id="UP000199754"/>
    </source>
</evidence>
<name>A0A221K207_9RHOB</name>
<dbReference type="Pfam" id="PF02371">
    <property type="entry name" value="Transposase_20"/>
    <property type="match status" value="1"/>
</dbReference>
<feature type="domain" description="Transposase IS110-like N-terminal" evidence="1">
    <location>
        <begin position="25"/>
        <end position="150"/>
    </location>
</feature>
<dbReference type="PANTHER" id="PTHR33055:SF13">
    <property type="entry name" value="TRANSPOSASE"/>
    <property type="match status" value="1"/>
</dbReference>
<dbReference type="InterPro" id="IPR047650">
    <property type="entry name" value="Transpos_IS110"/>
</dbReference>
<dbReference type="Proteomes" id="UP000199754">
    <property type="component" value="Chromosome"/>
</dbReference>
<dbReference type="PANTHER" id="PTHR33055">
    <property type="entry name" value="TRANSPOSASE FOR INSERTION SEQUENCE ELEMENT IS1111A"/>
    <property type="match status" value="1"/>
</dbReference>
<dbReference type="InterPro" id="IPR002525">
    <property type="entry name" value="Transp_IS110-like_N"/>
</dbReference>
<feature type="domain" description="Transposase IS116/IS110/IS902 C-terminal" evidence="2">
    <location>
        <begin position="196"/>
        <end position="262"/>
    </location>
</feature>
<sequence>MIAAINVIGIDVSRDWLDGFRLPGLQRFRLANSPEGHEELISMICQMSELVQVGFEATGGQEWALWAALVEAGDEARQLPPAQIKAFAMSRGTRAKTDRIDAELIAHFMMFRPEAGRTLPSDNLRVLRALTTRRAQIVEMRKRLTAQISARKKQGIPADIEDLDAELKAMLDAQISDLEQRINRAISSEETSATKAHLLRSIPGIGPVSAAMLIAEMPELGRMTAGEAAAMAGLAPVPHDSGAMRGRRAIAGGRRALRHVLF</sequence>
<dbReference type="AlphaFoldDB" id="A0A221K207"/>
<organism evidence="3 4">
    <name type="scientific">Pseudosulfitobacter pseudonitzschiae</name>
    <dbReference type="NCBI Taxonomy" id="1402135"/>
    <lineage>
        <taxon>Bacteria</taxon>
        <taxon>Pseudomonadati</taxon>
        <taxon>Pseudomonadota</taxon>
        <taxon>Alphaproteobacteria</taxon>
        <taxon>Rhodobacterales</taxon>
        <taxon>Roseobacteraceae</taxon>
        <taxon>Pseudosulfitobacter</taxon>
    </lineage>
</organism>
<dbReference type="GO" id="GO:0003677">
    <property type="term" value="F:DNA binding"/>
    <property type="evidence" value="ECO:0007669"/>
    <property type="project" value="InterPro"/>
</dbReference>
<dbReference type="GO" id="GO:0006313">
    <property type="term" value="P:DNA transposition"/>
    <property type="evidence" value="ECO:0007669"/>
    <property type="project" value="InterPro"/>
</dbReference>
<dbReference type="InterPro" id="IPR003346">
    <property type="entry name" value="Transposase_20"/>
</dbReference>
<dbReference type="Pfam" id="PF01548">
    <property type="entry name" value="DEDD_Tnp_IS110"/>
    <property type="match status" value="1"/>
</dbReference>
<dbReference type="GO" id="GO:0004803">
    <property type="term" value="F:transposase activity"/>
    <property type="evidence" value="ECO:0007669"/>
    <property type="project" value="InterPro"/>
</dbReference>
<reference evidence="3 4" key="1">
    <citation type="submission" date="2017-07" db="EMBL/GenBank/DDBJ databases">
        <title>Genome Sequence of Sulfitobacter pseudonitzschiae Strain SMR1 Isolated from a culture of the Diatom Skeletonema marinoi.</title>
        <authorList>
            <person name="Topel M."/>
            <person name="Pinder M.I.M."/>
            <person name="Johansson O.N."/>
            <person name="Kourtchenko O."/>
            <person name="Godhe A."/>
            <person name="Clarke A.K."/>
        </authorList>
    </citation>
    <scope>NUCLEOTIDE SEQUENCE [LARGE SCALE GENOMIC DNA]</scope>
    <source>
        <strain evidence="3 4">SMR1</strain>
    </source>
</reference>